<feature type="transmembrane region" description="Helical" evidence="1">
    <location>
        <begin position="158"/>
        <end position="178"/>
    </location>
</feature>
<dbReference type="InterPro" id="IPR050879">
    <property type="entry name" value="Acyltransferase_3"/>
</dbReference>
<proteinExistence type="predicted"/>
<feature type="transmembrane region" description="Helical" evidence="1">
    <location>
        <begin position="233"/>
        <end position="251"/>
    </location>
</feature>
<dbReference type="PANTHER" id="PTHR23028">
    <property type="entry name" value="ACETYLTRANSFERASE"/>
    <property type="match status" value="1"/>
</dbReference>
<feature type="transmembrane region" description="Helical" evidence="1">
    <location>
        <begin position="46"/>
        <end position="65"/>
    </location>
</feature>
<accession>A0ABV3SDX8</accession>
<feature type="transmembrane region" description="Helical" evidence="1">
    <location>
        <begin position="321"/>
        <end position="341"/>
    </location>
</feature>
<dbReference type="EMBL" id="JBDPGJ010000001">
    <property type="protein sequence ID" value="MEX0404938.1"/>
    <property type="molecule type" value="Genomic_DNA"/>
</dbReference>
<evidence type="ECO:0000256" key="1">
    <source>
        <dbReference type="SAM" id="Phobius"/>
    </source>
</evidence>
<sequence>MIFRGNENGIIQSGKLGYRADIDGLRALAVLPVVLFHAGISPFSGGYVGVDVFFVISGFLITSILRDQIASKQFSLLGFYERRARRILPALFAVVAATFVGGWFVSIPDEYVSLSKSALSTLFFSSNIFFYISLDYFSSAAELHPLLHTWSLAVEEQFYIFFPLFLMILPTSWLRFSVTLVFVSSLSLSVYFVEIDPAAAFYLLPMRAWELMLGAMVALQVLPTLRARSARQIGAVVGIALIVAPTILYGAETPFPGLAALPPCIGATLLVSMGADTAVGRALASKPVVFVGLISYSLYLWHWPILALLRLSGGAVELSAVQAWAAIALSFVLAILSWQYIERPFRHDRRFDRGRIFQLSAAGPLALSVLAVGTIANDGFPQRFDQRVATVLAGENDTLRMRQDCRDGTCWFGNAGSSPAILLWGDSHVRALVPALDHAARAAGTGGTARWKSACAPLLGIRRTDHARAGACQRFNDETIEFIRRNAGQIKMVVLAGRWALYATGTRPDGEEGKDISLAPISPSPGMADQPSSALFEYGLRRTFAELTKAKVKIVVLGGVPEIGWHVPRELASAIASNRALPAPPSLAAVRMRNKIADEIISEVVSEYGARVVDIVPALCPDKCQVIDGDFPLYSDDDHLSVYGSTNFVGKHLEAIGILAP</sequence>
<feature type="domain" description="Acyltransferase 3" evidence="2">
    <location>
        <begin position="20"/>
        <end position="336"/>
    </location>
</feature>
<dbReference type="Proteomes" id="UP001556692">
    <property type="component" value="Unassembled WGS sequence"/>
</dbReference>
<keyword evidence="4" id="KW-0012">Acyltransferase</keyword>
<feature type="transmembrane region" description="Helical" evidence="1">
    <location>
        <begin position="117"/>
        <end position="137"/>
    </location>
</feature>
<gene>
    <name evidence="4" type="ORF">ABGN05_04590</name>
</gene>
<feature type="transmembrane region" description="Helical" evidence="1">
    <location>
        <begin position="86"/>
        <end position="105"/>
    </location>
</feature>
<keyword evidence="1" id="KW-0812">Transmembrane</keyword>
<reference evidence="4 5" key="1">
    <citation type="submission" date="2024-05" db="EMBL/GenBank/DDBJ databases">
        <authorList>
            <person name="Jiang F."/>
        </authorList>
    </citation>
    <scope>NUCLEOTIDE SEQUENCE [LARGE SCALE GENOMIC DNA]</scope>
    <source>
        <strain evidence="4 5">LZ166</strain>
    </source>
</reference>
<dbReference type="Pfam" id="PF19040">
    <property type="entry name" value="SGNH"/>
    <property type="match status" value="1"/>
</dbReference>
<keyword evidence="1" id="KW-1133">Transmembrane helix</keyword>
<dbReference type="GO" id="GO:0016746">
    <property type="term" value="F:acyltransferase activity"/>
    <property type="evidence" value="ECO:0007669"/>
    <property type="project" value="UniProtKB-KW"/>
</dbReference>
<feature type="transmembrane region" description="Helical" evidence="1">
    <location>
        <begin position="257"/>
        <end position="275"/>
    </location>
</feature>
<dbReference type="Pfam" id="PF01757">
    <property type="entry name" value="Acyl_transf_3"/>
    <property type="match status" value="1"/>
</dbReference>
<evidence type="ECO:0000313" key="5">
    <source>
        <dbReference type="Proteomes" id="UP001556692"/>
    </source>
</evidence>
<keyword evidence="4" id="KW-0808">Transferase</keyword>
<keyword evidence="1" id="KW-0472">Membrane</keyword>
<keyword evidence="5" id="KW-1185">Reference proteome</keyword>
<dbReference type="RefSeq" id="WP_367952798.1">
    <property type="nucleotide sequence ID" value="NZ_JBDPGJ010000001.1"/>
</dbReference>
<dbReference type="InterPro" id="IPR002656">
    <property type="entry name" value="Acyl_transf_3_dom"/>
</dbReference>
<organism evidence="4 5">
    <name type="scientific">Aquibium pacificus</name>
    <dbReference type="NCBI Taxonomy" id="3153579"/>
    <lineage>
        <taxon>Bacteria</taxon>
        <taxon>Pseudomonadati</taxon>
        <taxon>Pseudomonadota</taxon>
        <taxon>Alphaproteobacteria</taxon>
        <taxon>Hyphomicrobiales</taxon>
        <taxon>Phyllobacteriaceae</taxon>
        <taxon>Aquibium</taxon>
    </lineage>
</organism>
<evidence type="ECO:0000259" key="3">
    <source>
        <dbReference type="Pfam" id="PF19040"/>
    </source>
</evidence>
<feature type="domain" description="SGNH" evidence="3">
    <location>
        <begin position="406"/>
        <end position="646"/>
    </location>
</feature>
<name>A0ABV3SDX8_9HYPH</name>
<protein>
    <submittedName>
        <fullName evidence="4">Acyltransferase family protein</fullName>
        <ecNumber evidence="4">2.3.1.-</ecNumber>
    </submittedName>
</protein>
<dbReference type="PANTHER" id="PTHR23028:SF53">
    <property type="entry name" value="ACYL_TRANSF_3 DOMAIN-CONTAINING PROTEIN"/>
    <property type="match status" value="1"/>
</dbReference>
<feature type="transmembrane region" description="Helical" evidence="1">
    <location>
        <begin position="198"/>
        <end position="221"/>
    </location>
</feature>
<evidence type="ECO:0000259" key="2">
    <source>
        <dbReference type="Pfam" id="PF01757"/>
    </source>
</evidence>
<evidence type="ECO:0000313" key="4">
    <source>
        <dbReference type="EMBL" id="MEX0404938.1"/>
    </source>
</evidence>
<dbReference type="EC" id="2.3.1.-" evidence="4"/>
<dbReference type="InterPro" id="IPR043968">
    <property type="entry name" value="SGNH"/>
</dbReference>
<feature type="transmembrane region" description="Helical" evidence="1">
    <location>
        <begin position="287"/>
        <end position="309"/>
    </location>
</feature>
<feature type="transmembrane region" description="Helical" evidence="1">
    <location>
        <begin position="356"/>
        <end position="376"/>
    </location>
</feature>
<comment type="caution">
    <text evidence="4">The sequence shown here is derived from an EMBL/GenBank/DDBJ whole genome shotgun (WGS) entry which is preliminary data.</text>
</comment>